<evidence type="ECO:0000256" key="4">
    <source>
        <dbReference type="PROSITE-ProRule" id="PRU00125"/>
    </source>
</evidence>
<dbReference type="SMART" id="SM00132">
    <property type="entry name" value="LIM"/>
    <property type="match status" value="1"/>
</dbReference>
<dbReference type="PANTHER" id="PTHR46075:SF2">
    <property type="entry name" value="RHO GTPASE ACTIVATING PROTEIN AT 5A, ISOFORM A"/>
    <property type="match status" value="1"/>
</dbReference>
<accession>A0A9W7Y0P1</accession>
<feature type="region of interest" description="Disordered" evidence="5">
    <location>
        <begin position="493"/>
        <end position="603"/>
    </location>
</feature>
<feature type="compositionally biased region" description="Polar residues" evidence="5">
    <location>
        <begin position="203"/>
        <end position="255"/>
    </location>
</feature>
<dbReference type="InterPro" id="IPR046349">
    <property type="entry name" value="C1-like_sf"/>
</dbReference>
<evidence type="ECO:0000259" key="7">
    <source>
        <dbReference type="PROSITE" id="PS50081"/>
    </source>
</evidence>
<dbReference type="CDD" id="cd08368">
    <property type="entry name" value="LIM"/>
    <property type="match status" value="1"/>
</dbReference>
<dbReference type="InterPro" id="IPR008936">
    <property type="entry name" value="Rho_GTPase_activation_prot"/>
</dbReference>
<dbReference type="CDD" id="cd00029">
    <property type="entry name" value="C1"/>
    <property type="match status" value="1"/>
</dbReference>
<dbReference type="Pfam" id="PF00130">
    <property type="entry name" value="C1_1"/>
    <property type="match status" value="1"/>
</dbReference>
<dbReference type="Gene3D" id="1.10.555.10">
    <property type="entry name" value="Rho GTPase activation protein"/>
    <property type="match status" value="1"/>
</dbReference>
<gene>
    <name evidence="9" type="primary">RGA2</name>
    <name evidence="9" type="ORF">LPJ53_003435</name>
</gene>
<evidence type="ECO:0000313" key="9">
    <source>
        <dbReference type="EMBL" id="KAJ1722103.1"/>
    </source>
</evidence>
<dbReference type="SMART" id="SM00324">
    <property type="entry name" value="RhoGAP"/>
    <property type="match status" value="1"/>
</dbReference>
<dbReference type="SUPFAM" id="SSF57889">
    <property type="entry name" value="Cysteine-rich domain"/>
    <property type="match status" value="1"/>
</dbReference>
<comment type="caution">
    <text evidence="9">The sequence shown here is derived from an EMBL/GenBank/DDBJ whole genome shotgun (WGS) entry which is preliminary data.</text>
</comment>
<dbReference type="InterPro" id="IPR002219">
    <property type="entry name" value="PKC_DAG/PE"/>
</dbReference>
<feature type="region of interest" description="Disordered" evidence="5">
    <location>
        <begin position="990"/>
        <end position="1014"/>
    </location>
</feature>
<dbReference type="InterPro" id="IPR000198">
    <property type="entry name" value="RhoGAP_dom"/>
</dbReference>
<dbReference type="EMBL" id="JANBOJ010000130">
    <property type="protein sequence ID" value="KAJ1722103.1"/>
    <property type="molecule type" value="Genomic_DNA"/>
</dbReference>
<proteinExistence type="predicted"/>
<evidence type="ECO:0000256" key="1">
    <source>
        <dbReference type="ARBA" id="ARBA00022468"/>
    </source>
</evidence>
<evidence type="ECO:0000256" key="5">
    <source>
        <dbReference type="SAM" id="MobiDB-lite"/>
    </source>
</evidence>
<keyword evidence="4" id="KW-0440">LIM domain</keyword>
<organism evidence="9 10">
    <name type="scientific">Coemansia erecta</name>
    <dbReference type="NCBI Taxonomy" id="147472"/>
    <lineage>
        <taxon>Eukaryota</taxon>
        <taxon>Fungi</taxon>
        <taxon>Fungi incertae sedis</taxon>
        <taxon>Zoopagomycota</taxon>
        <taxon>Kickxellomycotina</taxon>
        <taxon>Kickxellomycetes</taxon>
        <taxon>Kickxellales</taxon>
        <taxon>Kickxellaceae</taxon>
        <taxon>Coemansia</taxon>
    </lineage>
</organism>
<dbReference type="PROSITE" id="PS50081">
    <property type="entry name" value="ZF_DAG_PE_2"/>
    <property type="match status" value="1"/>
</dbReference>
<dbReference type="OrthoDB" id="19923at2759"/>
<keyword evidence="3 4" id="KW-0862">Zinc</keyword>
<feature type="compositionally biased region" description="Polar residues" evidence="5">
    <location>
        <begin position="330"/>
        <end position="340"/>
    </location>
</feature>
<dbReference type="InterPro" id="IPR051854">
    <property type="entry name" value="Rho-type_GAP"/>
</dbReference>
<feature type="compositionally biased region" description="Low complexity" evidence="5">
    <location>
        <begin position="166"/>
        <end position="179"/>
    </location>
</feature>
<dbReference type="PROSITE" id="PS00479">
    <property type="entry name" value="ZF_DAG_PE_1"/>
    <property type="match status" value="1"/>
</dbReference>
<feature type="compositionally biased region" description="Polar residues" evidence="5">
    <location>
        <begin position="500"/>
        <end position="510"/>
    </location>
</feature>
<evidence type="ECO:0000256" key="3">
    <source>
        <dbReference type="ARBA" id="ARBA00022833"/>
    </source>
</evidence>
<dbReference type="Gene3D" id="2.10.110.10">
    <property type="entry name" value="Cysteine Rich Protein"/>
    <property type="match status" value="1"/>
</dbReference>
<dbReference type="SMART" id="SM00109">
    <property type="entry name" value="C1"/>
    <property type="match status" value="1"/>
</dbReference>
<keyword evidence="10" id="KW-1185">Reference proteome</keyword>
<dbReference type="Gene3D" id="3.30.60.20">
    <property type="match status" value="1"/>
</dbReference>
<keyword evidence="1" id="KW-0343">GTPase activation</keyword>
<dbReference type="GO" id="GO:0046872">
    <property type="term" value="F:metal ion binding"/>
    <property type="evidence" value="ECO:0007669"/>
    <property type="project" value="UniProtKB-KW"/>
</dbReference>
<feature type="compositionally biased region" description="Polar residues" evidence="5">
    <location>
        <begin position="140"/>
        <end position="165"/>
    </location>
</feature>
<feature type="region of interest" description="Disordered" evidence="5">
    <location>
        <begin position="97"/>
        <end position="258"/>
    </location>
</feature>
<dbReference type="AlphaFoldDB" id="A0A9W7Y0P1"/>
<dbReference type="Proteomes" id="UP001149813">
    <property type="component" value="Unassembled WGS sequence"/>
</dbReference>
<keyword evidence="2 4" id="KW-0479">Metal-binding</keyword>
<evidence type="ECO:0000259" key="8">
    <source>
        <dbReference type="PROSITE" id="PS50238"/>
    </source>
</evidence>
<reference evidence="9" key="1">
    <citation type="submission" date="2022-07" db="EMBL/GenBank/DDBJ databases">
        <title>Phylogenomic reconstructions and comparative analyses of Kickxellomycotina fungi.</title>
        <authorList>
            <person name="Reynolds N.K."/>
            <person name="Stajich J.E."/>
            <person name="Barry K."/>
            <person name="Grigoriev I.V."/>
            <person name="Crous P."/>
            <person name="Smith M.E."/>
        </authorList>
    </citation>
    <scope>NUCLEOTIDE SEQUENCE</scope>
    <source>
        <strain evidence="9">NBRC 32514</strain>
    </source>
</reference>
<dbReference type="PROSITE" id="PS50238">
    <property type="entry name" value="RHOGAP"/>
    <property type="match status" value="1"/>
</dbReference>
<name>A0A9W7Y0P1_9FUNG</name>
<dbReference type="PROSITE" id="PS00478">
    <property type="entry name" value="LIM_DOMAIN_1"/>
    <property type="match status" value="1"/>
</dbReference>
<feature type="compositionally biased region" description="Basic and acidic residues" evidence="5">
    <location>
        <begin position="129"/>
        <end position="139"/>
    </location>
</feature>
<dbReference type="SUPFAM" id="SSF48350">
    <property type="entry name" value="GTPase activation domain, GAP"/>
    <property type="match status" value="1"/>
</dbReference>
<evidence type="ECO:0000259" key="6">
    <source>
        <dbReference type="PROSITE" id="PS50023"/>
    </source>
</evidence>
<sequence>MDFQCTTCAKVIEFDSNLLFLADGKPICPECSYCCSLCKKPIFDEAIVTVEGTYHSECFRCTNCKQRIQGKSFAKTSQGVIYCVTCYAERRERKKAARRRREHQVLEEKMLPSLPAEAANGEPVSAAKSLDDGSSRTEPHSASTNANSPTPLTSSTVASSPSPGAQQQQKQQQQQQKQQASAGGAEDALPQGQDLRSRRRGVHNSTDFSGASKATNVGDDSSGNSLSLPLASRGTSAGSTLQTTIPYSSAPSTPVKSEGEIPAVPLTLANLNAADPSLDVGLAWTEDISALENNFVRFSMRTPLTSKPAMPKSPEATQKRNSRNKHETPKSLSRSSSVNHAQHRARAASSASALGAMVPPGLRSRENASHDTTSSQQSGGFSESINDPHILADSKEWLNNATVEQLKDELLVNYGQLCRMEASYQKLRDLYATIIDQLLQTRESLQQERSKRQEFESILRNFYGYVVTDTPANDAGTVKGSSGRHRGALAAGSGQILAAKQQQARGQGSRQKPDGGALPSMARQPSLRRQRQARKQEPRAADQNDSASDPEDAIITTVPQKATKRFMWPFGGGNRANGDEPSVGNHHGEHGSGGGGGEDSTQHSFHLASSFRASKCDHCQERLKTFSNTVVRCRNCGFVCHQRCAADVTATCSTGASGTAAGTGATGGGGASMFDHSVPFQPDKMFGRDLCEQTSLEGQSVPWVVRAAVGFIERQGLTMEGVYRRSGSTMDIRTVMVEILRVAENTDNKFYDAAIATPDMDVTSVTSVLKQYFRELPNPLMTSDTYHLWVHAAGIDSAEERIKVYRTISDSMPQSHSETLRFLMTHLKRVADNQAENKMTTNNLSVVFAPNILHMGKNDMLQEMANMSGINKTVSFLIQNADRIWGADHYGNYAGEADNTESGGEDNEMPSVSLVENSFMPSGATSNGGNSAAGPFRMPPAMKRNREVRALNTGLDGDAADGLSLSHSMPSPKGLYFGQQEALPSERVMPHGRAINNNSGGVYQKSSFDIPRNK</sequence>
<dbReference type="GO" id="GO:0007165">
    <property type="term" value="P:signal transduction"/>
    <property type="evidence" value="ECO:0007669"/>
    <property type="project" value="InterPro"/>
</dbReference>
<dbReference type="GO" id="GO:0005096">
    <property type="term" value="F:GTPase activator activity"/>
    <property type="evidence" value="ECO:0007669"/>
    <property type="project" value="UniProtKB-KW"/>
</dbReference>
<feature type="compositionally biased region" description="Polar residues" evidence="5">
    <location>
        <begin position="995"/>
        <end position="1007"/>
    </location>
</feature>
<feature type="domain" description="Phorbol-ester/DAG-type" evidence="7">
    <location>
        <begin position="602"/>
        <end position="652"/>
    </location>
</feature>
<feature type="compositionally biased region" description="Polar residues" evidence="5">
    <location>
        <begin position="370"/>
        <end position="383"/>
    </location>
</feature>
<dbReference type="PROSITE" id="PS50023">
    <property type="entry name" value="LIM_DOMAIN_2"/>
    <property type="match status" value="1"/>
</dbReference>
<feature type="region of interest" description="Disordered" evidence="5">
    <location>
        <begin position="302"/>
        <end position="383"/>
    </location>
</feature>
<feature type="domain" description="Rho-GAP" evidence="8">
    <location>
        <begin position="688"/>
        <end position="885"/>
    </location>
</feature>
<evidence type="ECO:0000256" key="2">
    <source>
        <dbReference type="ARBA" id="ARBA00022723"/>
    </source>
</evidence>
<dbReference type="CDD" id="cd00159">
    <property type="entry name" value="RhoGAP"/>
    <property type="match status" value="1"/>
</dbReference>
<protein>
    <submittedName>
        <fullName evidence="9">Rho-type gtpase-activating protein</fullName>
    </submittedName>
</protein>
<evidence type="ECO:0000313" key="10">
    <source>
        <dbReference type="Proteomes" id="UP001149813"/>
    </source>
</evidence>
<dbReference type="InterPro" id="IPR001781">
    <property type="entry name" value="Znf_LIM"/>
</dbReference>
<dbReference type="PANTHER" id="PTHR46075">
    <property type="entry name" value="CHIMERIN FAMILY MEMBER"/>
    <property type="match status" value="1"/>
</dbReference>
<dbReference type="Pfam" id="PF00620">
    <property type="entry name" value="RhoGAP"/>
    <property type="match status" value="1"/>
</dbReference>
<dbReference type="Pfam" id="PF00412">
    <property type="entry name" value="LIM"/>
    <property type="match status" value="1"/>
</dbReference>
<feature type="domain" description="LIM zinc-binding" evidence="6">
    <location>
        <begin position="33"/>
        <end position="93"/>
    </location>
</feature>